<name>D1NWK4_9BIFI</name>
<reference evidence="1 2" key="1">
    <citation type="submission" date="2009-11" db="EMBL/GenBank/DDBJ databases">
        <authorList>
            <person name="Weinstock G."/>
            <person name="Sodergren E."/>
            <person name="Clifton S."/>
            <person name="Fulton L."/>
            <person name="Fulton B."/>
            <person name="Courtney L."/>
            <person name="Fronick C."/>
            <person name="Harrison M."/>
            <person name="Strong C."/>
            <person name="Farmer C."/>
            <person name="Delahaunty K."/>
            <person name="Markovic C."/>
            <person name="Hall O."/>
            <person name="Minx P."/>
            <person name="Tomlinson C."/>
            <person name="Mitreva M."/>
            <person name="Nelson J."/>
            <person name="Hou S."/>
            <person name="Wollam A."/>
            <person name="Pepin K.H."/>
            <person name="Johnson M."/>
            <person name="Bhonagiri V."/>
            <person name="Nash W.E."/>
            <person name="Warren W."/>
            <person name="Chinwalla A."/>
            <person name="Mardis E.R."/>
            <person name="Wilson R.K."/>
        </authorList>
    </citation>
    <scope>NUCLEOTIDE SEQUENCE [LARGE SCALE GENOMIC DNA]</scope>
    <source>
        <strain evidence="1 2">DSM 20093</strain>
    </source>
</reference>
<evidence type="ECO:0000313" key="2">
    <source>
        <dbReference type="Proteomes" id="UP000003656"/>
    </source>
</evidence>
<dbReference type="AlphaFoldDB" id="D1NWK4"/>
<organism evidence="1 2">
    <name type="scientific">Bifidobacterium gallicum DSM 20093 = LMG 11596</name>
    <dbReference type="NCBI Taxonomy" id="561180"/>
    <lineage>
        <taxon>Bacteria</taxon>
        <taxon>Bacillati</taxon>
        <taxon>Actinomycetota</taxon>
        <taxon>Actinomycetes</taxon>
        <taxon>Bifidobacteriales</taxon>
        <taxon>Bifidobacteriaceae</taxon>
        <taxon>Bifidobacterium</taxon>
    </lineage>
</organism>
<evidence type="ECO:0000313" key="1">
    <source>
        <dbReference type="EMBL" id="EFA22490.1"/>
    </source>
</evidence>
<protein>
    <submittedName>
        <fullName evidence="1">Uncharacterized protein</fullName>
    </submittedName>
</protein>
<dbReference type="EMBL" id="ABXB03000004">
    <property type="protein sequence ID" value="EFA22490.1"/>
    <property type="molecule type" value="Genomic_DNA"/>
</dbReference>
<accession>D1NWK4</accession>
<comment type="caution">
    <text evidence="1">The sequence shown here is derived from an EMBL/GenBank/DDBJ whole genome shotgun (WGS) entry which is preliminary data.</text>
</comment>
<dbReference type="Proteomes" id="UP000003656">
    <property type="component" value="Unassembled WGS sequence"/>
</dbReference>
<gene>
    <name evidence="1" type="ORF">BIFGAL_04258</name>
</gene>
<proteinExistence type="predicted"/>
<sequence>MLTSVVRKGAVCSSIGSFPYHAGQERCRFVTRYVVFLTVRVRGDAVSCPDMEFC</sequence>